<dbReference type="InterPro" id="IPR047113">
    <property type="entry name" value="PA2G4/ARX1"/>
</dbReference>
<evidence type="ECO:0000256" key="4">
    <source>
        <dbReference type="ARBA" id="ARBA00022490"/>
    </source>
</evidence>
<comment type="similarity">
    <text evidence="3">Belongs to the peptidase M24 family.</text>
</comment>
<keyword evidence="9" id="KW-0539">Nucleus</keyword>
<dbReference type="GO" id="GO:0008237">
    <property type="term" value="F:metallopeptidase activity"/>
    <property type="evidence" value="ECO:0007669"/>
    <property type="project" value="UniProtKB-KW"/>
</dbReference>
<evidence type="ECO:0000256" key="11">
    <source>
        <dbReference type="ARBA" id="ARBA00033475"/>
    </source>
</evidence>
<gene>
    <name evidence="13" type="ORF">AW171_hschr74215</name>
</gene>
<dbReference type="SUPFAM" id="SSF55920">
    <property type="entry name" value="Creatinase/aminopeptidase"/>
    <property type="match status" value="1"/>
</dbReference>
<evidence type="ECO:0000256" key="9">
    <source>
        <dbReference type="ARBA" id="ARBA00023242"/>
    </source>
</evidence>
<dbReference type="GO" id="GO:0005737">
    <property type="term" value="C:cytoplasm"/>
    <property type="evidence" value="ECO:0007669"/>
    <property type="project" value="UniProtKB-SubCell"/>
</dbReference>
<dbReference type="PANTHER" id="PTHR10804:SF102">
    <property type="entry name" value="METALLOPROTEASE ARX1-RELATED"/>
    <property type="match status" value="1"/>
</dbReference>
<dbReference type="AlphaFoldDB" id="A0A0X8HVB9"/>
<dbReference type="RefSeq" id="XP_017989187.1">
    <property type="nucleotide sequence ID" value="XM_018133650.1"/>
</dbReference>
<dbReference type="GO" id="GO:0006508">
    <property type="term" value="P:proteolysis"/>
    <property type="evidence" value="ECO:0007669"/>
    <property type="project" value="UniProtKB-KW"/>
</dbReference>
<evidence type="ECO:0000256" key="10">
    <source>
        <dbReference type="ARBA" id="ARBA00026155"/>
    </source>
</evidence>
<evidence type="ECO:0000256" key="6">
    <source>
        <dbReference type="ARBA" id="ARBA00022723"/>
    </source>
</evidence>
<comment type="function">
    <text evidence="12">Probable metalloprotease involved in proper assembly of pre-ribosomal particles during the biogenesis of the 60S ribosomal subunit. Accompanies the pre-60S particles to the cytoplasm.</text>
</comment>
<organism evidence="13 14">
    <name type="scientific">Eremothecium sinecaudum</name>
    <dbReference type="NCBI Taxonomy" id="45286"/>
    <lineage>
        <taxon>Eukaryota</taxon>
        <taxon>Fungi</taxon>
        <taxon>Dikarya</taxon>
        <taxon>Ascomycota</taxon>
        <taxon>Saccharomycotina</taxon>
        <taxon>Saccharomycetes</taxon>
        <taxon>Saccharomycetales</taxon>
        <taxon>Saccharomycetaceae</taxon>
        <taxon>Eremothecium</taxon>
    </lineage>
</organism>
<evidence type="ECO:0000256" key="12">
    <source>
        <dbReference type="ARBA" id="ARBA00034680"/>
    </source>
</evidence>
<comment type="subcellular location">
    <subcellularLocation>
        <location evidence="2">Cytoplasm</location>
    </subcellularLocation>
    <subcellularLocation>
        <location evidence="1">Nucleus</location>
    </subcellularLocation>
</comment>
<dbReference type="Gene3D" id="3.90.230.10">
    <property type="entry name" value="Creatinase/methionine aminopeptidase superfamily"/>
    <property type="match status" value="1"/>
</dbReference>
<name>A0A0X8HVB9_9SACH</name>
<dbReference type="Proteomes" id="UP000243052">
    <property type="component" value="Chromosome vii"/>
</dbReference>
<reference evidence="13 14" key="1">
    <citation type="submission" date="2016-01" db="EMBL/GenBank/DDBJ databases">
        <title>Genome sequence of the yeast Holleya sinecauda.</title>
        <authorList>
            <person name="Dietrich F.S."/>
        </authorList>
    </citation>
    <scope>NUCLEOTIDE SEQUENCE [LARGE SCALE GENOMIC DNA]</scope>
    <source>
        <strain evidence="13 14">ATCC 58844</strain>
    </source>
</reference>
<dbReference type="EMBL" id="CP014247">
    <property type="protein sequence ID" value="AMD22191.1"/>
    <property type="molecule type" value="Genomic_DNA"/>
</dbReference>
<evidence type="ECO:0000313" key="13">
    <source>
        <dbReference type="EMBL" id="AMD22191.1"/>
    </source>
</evidence>
<dbReference type="GO" id="GO:0046872">
    <property type="term" value="F:metal ion binding"/>
    <property type="evidence" value="ECO:0007669"/>
    <property type="project" value="UniProtKB-KW"/>
</dbReference>
<accession>A0A0X8HVB9</accession>
<dbReference type="GO" id="GO:0005634">
    <property type="term" value="C:nucleus"/>
    <property type="evidence" value="ECO:0007669"/>
    <property type="project" value="UniProtKB-SubCell"/>
</dbReference>
<evidence type="ECO:0000256" key="5">
    <source>
        <dbReference type="ARBA" id="ARBA00022670"/>
    </source>
</evidence>
<dbReference type="GeneID" id="28725534"/>
<evidence type="ECO:0000256" key="1">
    <source>
        <dbReference type="ARBA" id="ARBA00004123"/>
    </source>
</evidence>
<keyword evidence="8" id="KW-0482">Metalloprotease</keyword>
<keyword evidence="14" id="KW-1185">Reference proteome</keyword>
<keyword evidence="7" id="KW-0378">Hydrolase</keyword>
<proteinExistence type="inferred from homology"/>
<protein>
    <recommendedName>
        <fullName evidence="10">Probable metalloprotease ARX1</fullName>
    </recommendedName>
    <alternativeName>
        <fullName evidence="11">Associated with ribosomal export complex protein 1</fullName>
    </alternativeName>
</protein>
<evidence type="ECO:0000256" key="8">
    <source>
        <dbReference type="ARBA" id="ARBA00023049"/>
    </source>
</evidence>
<sequence>MALQISSEDTQVLLKDKNVLVDQNLDKYRTAGQITQTALKYLVGLINDSYHLKKTERRWKISELCALTDSFMEQCLKDVFANKVNEKGIAHPTTIDIDEIAQGWAPELLDEEALPGMNQNEERSRSVILGEFQEGDILKITVGCHVDGYTAHLSHTLVVYPTVEDPVTQQLVAAGPLLGSKADAIAAAHIVIESVSNLLACALAPEKLPAVFSERQVTGSAIRTVVDTIAKAYSCAVVPGSRVRRVRRFLAGQNEGIVAERDVKGVHWTESHQEAQLLAASVESTELLHKPAASKHINESAIATDDFVVLPGEVFLIDIRMAPLSDLPRGLVTLQDVDQFSGKSHRKNDLVARPAIVCRDFAKQHTLKLKSSRQLLHKLESRGVYPTKLSHVASTFPLDVNAPDFEALRRELKTLRFSLAEISNNYLATEKPVQICKLVPWKAILNTANPTGAHGVDAVNPALPGYEVPLPQLGISSLKLKSLLKEGIEVPVAREAITVTLCSADVCASGKPELLKLNGGSTAKPSWVQSKFELDSSSAMVQAIFQLAELAKDKRFGLAIRETQPWKTKTDTDVAME</sequence>
<keyword evidence="6" id="KW-0479">Metal-binding</keyword>
<evidence type="ECO:0000256" key="2">
    <source>
        <dbReference type="ARBA" id="ARBA00004496"/>
    </source>
</evidence>
<keyword evidence="4" id="KW-0963">Cytoplasm</keyword>
<evidence type="ECO:0000256" key="3">
    <source>
        <dbReference type="ARBA" id="ARBA00007319"/>
    </source>
</evidence>
<evidence type="ECO:0000256" key="7">
    <source>
        <dbReference type="ARBA" id="ARBA00022801"/>
    </source>
</evidence>
<evidence type="ECO:0000313" key="14">
    <source>
        <dbReference type="Proteomes" id="UP000243052"/>
    </source>
</evidence>
<dbReference type="STRING" id="45286.A0A0X8HVB9"/>
<dbReference type="OrthoDB" id="5876363at2759"/>
<keyword evidence="5" id="KW-0645">Protease</keyword>
<dbReference type="PANTHER" id="PTHR10804">
    <property type="entry name" value="PROTEASE FAMILY M24 METHIONYL AMINOPEPTIDASE, AMINOPEPTIDASE P"/>
    <property type="match status" value="1"/>
</dbReference>
<dbReference type="InterPro" id="IPR036005">
    <property type="entry name" value="Creatinase/aminopeptidase-like"/>
</dbReference>